<name>A0AAW1CC70_CROAD</name>
<evidence type="ECO:0000259" key="5">
    <source>
        <dbReference type="Pfam" id="PF03024"/>
    </source>
</evidence>
<dbReference type="InterPro" id="IPR052669">
    <property type="entry name" value="SL1/TIF-IB_Component"/>
</dbReference>
<dbReference type="GO" id="GO:0000120">
    <property type="term" value="C:RNA polymerase I transcription regulator complex"/>
    <property type="evidence" value="ECO:0007669"/>
    <property type="project" value="InterPro"/>
</dbReference>
<organism evidence="6 7">
    <name type="scientific">Crotalus adamanteus</name>
    <name type="common">Eastern diamondback rattlesnake</name>
    <dbReference type="NCBI Taxonomy" id="8729"/>
    <lineage>
        <taxon>Eukaryota</taxon>
        <taxon>Metazoa</taxon>
        <taxon>Chordata</taxon>
        <taxon>Craniata</taxon>
        <taxon>Vertebrata</taxon>
        <taxon>Euteleostomi</taxon>
        <taxon>Lepidosauria</taxon>
        <taxon>Squamata</taxon>
        <taxon>Bifurcata</taxon>
        <taxon>Unidentata</taxon>
        <taxon>Episquamata</taxon>
        <taxon>Toxicofera</taxon>
        <taxon>Serpentes</taxon>
        <taxon>Colubroidea</taxon>
        <taxon>Viperidae</taxon>
        <taxon>Crotalinae</taxon>
        <taxon>Crotalus</taxon>
    </lineage>
</organism>
<keyword evidence="7" id="KW-1185">Reference proteome</keyword>
<dbReference type="InterPro" id="IPR011041">
    <property type="entry name" value="Quinoprot_gluc/sorb_DH_b-prop"/>
</dbReference>
<protein>
    <submittedName>
        <fullName evidence="6">TATA box-binding protein-associated factor RNA polymerase I subunit A</fullName>
    </submittedName>
</protein>
<evidence type="ECO:0000256" key="3">
    <source>
        <dbReference type="ARBA" id="ARBA00023157"/>
    </source>
</evidence>
<comment type="similarity">
    <text evidence="1">Belongs to the HHIP family.</text>
</comment>
<proteinExistence type="inferred from homology"/>
<dbReference type="Gene3D" id="2.120.10.30">
    <property type="entry name" value="TolB, C-terminal domain"/>
    <property type="match status" value="1"/>
</dbReference>
<reference evidence="6 7" key="1">
    <citation type="journal article" date="2024" name="Proc. Natl. Acad. Sci. U.S.A.">
        <title>The genetic regulatory architecture and epigenomic basis for age-related changes in rattlesnake venom.</title>
        <authorList>
            <person name="Hogan M.P."/>
            <person name="Holding M.L."/>
            <person name="Nystrom G.S."/>
            <person name="Colston T.J."/>
            <person name="Bartlett D.A."/>
            <person name="Mason A.J."/>
            <person name="Ellsworth S.A."/>
            <person name="Rautsaw R.M."/>
            <person name="Lawrence K.C."/>
            <person name="Strickland J.L."/>
            <person name="He B."/>
            <person name="Fraser P."/>
            <person name="Margres M.J."/>
            <person name="Gilbert D.M."/>
            <person name="Gibbs H.L."/>
            <person name="Parkinson C.L."/>
            <person name="Rokyta D.R."/>
        </authorList>
    </citation>
    <scope>NUCLEOTIDE SEQUENCE [LARGE SCALE GENOMIC DNA]</scope>
    <source>
        <strain evidence="6">DRR0105</strain>
    </source>
</reference>
<dbReference type="InterPro" id="IPR011042">
    <property type="entry name" value="6-blade_b-propeller_TolB-like"/>
</dbReference>
<dbReference type="PANTHER" id="PTHR32122">
    <property type="entry name" value="TATA BOX-BINDING PROTEIN ASSOCIATED FACTOR RNA POLYMERASE I SUBUNIT A"/>
    <property type="match status" value="1"/>
</dbReference>
<dbReference type="PANTHER" id="PTHR32122:SF1">
    <property type="entry name" value="TATA BOX-BINDING PROTEIN-ASSOCIATED FACTOR RNA POLYMERASE I SUBUNIT A"/>
    <property type="match status" value="1"/>
</dbReference>
<evidence type="ECO:0000313" key="7">
    <source>
        <dbReference type="Proteomes" id="UP001474421"/>
    </source>
</evidence>
<keyword evidence="3" id="KW-1015">Disulfide bond</keyword>
<dbReference type="Proteomes" id="UP001474421">
    <property type="component" value="Unassembled WGS sequence"/>
</dbReference>
<dbReference type="GO" id="GO:0006360">
    <property type="term" value="P:transcription by RNA polymerase I"/>
    <property type="evidence" value="ECO:0007669"/>
    <property type="project" value="InterPro"/>
</dbReference>
<dbReference type="SUPFAM" id="SSF50952">
    <property type="entry name" value="Soluble quinoprotein glucose dehydrogenase"/>
    <property type="match status" value="1"/>
</dbReference>
<dbReference type="Pfam" id="PF14929">
    <property type="entry name" value="TAF1_subA"/>
    <property type="match status" value="1"/>
</dbReference>
<comment type="caution">
    <text evidence="6">The sequence shown here is derived from an EMBL/GenBank/DDBJ whole genome shotgun (WGS) entry which is preliminary data.</text>
</comment>
<gene>
    <name evidence="6" type="ORF">NXF25_003170</name>
</gene>
<sequence length="1022" mass="117431">MVEGGSKADTSAEPPERRIWRRGGAAEAGADSVSLPKAEGMEAHHAPASPSEHPQPPTKAQRKERCTWLAKRHSTVHPQILLLLNVTRIFSEPERREVGRKEASCSVIEMDNFVEELRQERRSLSTGETEDESAANALVPEIYLPLLPKHFNHPTNMAVKSSEFQKVKEDCLCCIQDALLQSQWQRAAELMISYLEMLENTTAEKRVTAQEEIWRIGTEILQQHPQSNIEEINHFADRMKNLGVKRYLKISLEHAFHLLCSGFLDEAYQNLILAESWRYGEETVAREKELKLVQAYKGLIGYYMWLKKKTELLELDEDSCTQTSLQQEMHGLYQQAKVSLREIIRIPGVWDPFVICYVDLLEHYEEYEEAREVLSDYAYNSKFPSNPNAHVYYYHFLKRRGESRKTQISALQILHELVPSHELMLEFYNLLRKSKKRKKRKLQLKVIFAALDFAGWKEDIKAWSYLAKQTVEILQNSDKQFHWLKKEWDIRKDWWPAFHFSLYLAKSNWQENQKLTCEKVLVAGILLGKDCKYFKYVTKEACKVQKKKFRQLKTFVKKHNWCLDYGPPFQPPFHLEFCSAYETFGCCEQEKDNHIAAKYWNIMDYIDPQAQKLCGGFIKDILCQECSPYAAHLYDAENPQTPLRNLPGLCFDYCSEFHLNCRSAITLLTDDRHIQKWCEKNRTHFCNILNIQDKDYCFPDVLKNTDLNDNLGAVVADKKGCLQLCLKEVANGLRNPVLMVHANDNSHRMFAAEQVGLVWVYLPDGSRLEEPFLDIKQLVLTTPWVGDERGFLGMAFHPQYKENGKFYIYYSYQDKKKVEKIRISELMVSTSDVNKADVTTESQIALVKCPSEKQPGGRGEVGVLADQWWERSAGGEPAEEECPCWVSGVGFPRRSSPAPLLLKCCSARAQGQQFCRSVCPLGGDPAPPSLVQWREVVRAGLFLPWGNPPAISLCSGGQQEQLVGAGGLRRGCHFLGVDHTRCHCAERQKPWAPDGRMLSISSSVLGHFFGNLPLWLVLSLRR</sequence>
<accession>A0AAW1CC70</accession>
<dbReference type="InterPro" id="IPR018143">
    <property type="entry name" value="Folate_rcpt-like"/>
</dbReference>
<feature type="region of interest" description="Disordered" evidence="4">
    <location>
        <begin position="1"/>
        <end position="66"/>
    </location>
</feature>
<evidence type="ECO:0000256" key="4">
    <source>
        <dbReference type="SAM" id="MobiDB-lite"/>
    </source>
</evidence>
<feature type="domain" description="Folate receptor-like" evidence="5">
    <location>
        <begin position="574"/>
        <end position="688"/>
    </location>
</feature>
<keyword evidence="2" id="KW-0732">Signal</keyword>
<evidence type="ECO:0000313" key="6">
    <source>
        <dbReference type="EMBL" id="KAK9411995.1"/>
    </source>
</evidence>
<dbReference type="EMBL" id="JAOTOJ010000001">
    <property type="protein sequence ID" value="KAK9411995.1"/>
    <property type="molecule type" value="Genomic_DNA"/>
</dbReference>
<dbReference type="AlphaFoldDB" id="A0AAW1CC70"/>
<dbReference type="InterPro" id="IPR039495">
    <property type="entry name" value="TAF1A"/>
</dbReference>
<dbReference type="Pfam" id="PF03024">
    <property type="entry name" value="Folate_rec"/>
    <property type="match status" value="1"/>
</dbReference>
<evidence type="ECO:0000256" key="2">
    <source>
        <dbReference type="ARBA" id="ARBA00022729"/>
    </source>
</evidence>
<evidence type="ECO:0000256" key="1">
    <source>
        <dbReference type="ARBA" id="ARBA00010658"/>
    </source>
</evidence>